<dbReference type="AlphaFoldDB" id="A0A0F9AGU2"/>
<accession>A0A0F9AGU2</accession>
<proteinExistence type="predicted"/>
<organism evidence="1">
    <name type="scientific">marine sediment metagenome</name>
    <dbReference type="NCBI Taxonomy" id="412755"/>
    <lineage>
        <taxon>unclassified sequences</taxon>
        <taxon>metagenomes</taxon>
        <taxon>ecological metagenomes</taxon>
    </lineage>
</organism>
<dbReference type="EMBL" id="LAZR01042750">
    <property type="protein sequence ID" value="KKL08759.1"/>
    <property type="molecule type" value="Genomic_DNA"/>
</dbReference>
<sequence>ETVFALRNFSNGMFTDETGVELITDGGIGISLQQFNEVNRANSYELVLDGQLFTIESPDTSPGVSNTIDLTVGTDILPTLHFITIALVLGVPTMQSSTAGFPTSGDFAVVGRVLLQSQASVLADGPYADLFPDYEIFDNDLRGHLSHINDRISELDAAYISGLDLTVVPTVGGGTAAEVTYSSAIGRAFELHQEELEAFDIAIAGSIANVANEGTQSAFELLRVTNIGTDMVGLTCANGTTIISNNDNINLVLFTIHIDAEPNQTNYGINLPTDVYNGGGADQNAIDDVSGFAVKNVPLSVRGTALLVAEVVVKITGGGATFEVLAIKDLRGQIPGAASSGGSTGGGGATQLDELSDVTIVSAALDEILINNGAGLWTNQPNPAGLLAGNNVWTGYQDYTVIADPGASAAGVVRFFTETIDASNDGLFCYLNQDGIIQKVRLA</sequence>
<evidence type="ECO:0000313" key="1">
    <source>
        <dbReference type="EMBL" id="KKL08759.1"/>
    </source>
</evidence>
<gene>
    <name evidence="1" type="ORF">LCGC14_2572650</name>
</gene>
<name>A0A0F9AGU2_9ZZZZ</name>
<protein>
    <submittedName>
        <fullName evidence="1">Uncharacterized protein</fullName>
    </submittedName>
</protein>
<comment type="caution">
    <text evidence="1">The sequence shown here is derived from an EMBL/GenBank/DDBJ whole genome shotgun (WGS) entry which is preliminary data.</text>
</comment>
<feature type="non-terminal residue" evidence="1">
    <location>
        <position position="1"/>
    </location>
</feature>
<reference evidence="1" key="1">
    <citation type="journal article" date="2015" name="Nature">
        <title>Complex archaea that bridge the gap between prokaryotes and eukaryotes.</title>
        <authorList>
            <person name="Spang A."/>
            <person name="Saw J.H."/>
            <person name="Jorgensen S.L."/>
            <person name="Zaremba-Niedzwiedzka K."/>
            <person name="Martijn J."/>
            <person name="Lind A.E."/>
            <person name="van Eijk R."/>
            <person name="Schleper C."/>
            <person name="Guy L."/>
            <person name="Ettema T.J."/>
        </authorList>
    </citation>
    <scope>NUCLEOTIDE SEQUENCE</scope>
</reference>